<organism evidence="1 2">
    <name type="scientific">Panagrolaimus sp. ES5</name>
    <dbReference type="NCBI Taxonomy" id="591445"/>
    <lineage>
        <taxon>Eukaryota</taxon>
        <taxon>Metazoa</taxon>
        <taxon>Ecdysozoa</taxon>
        <taxon>Nematoda</taxon>
        <taxon>Chromadorea</taxon>
        <taxon>Rhabditida</taxon>
        <taxon>Tylenchina</taxon>
        <taxon>Panagrolaimomorpha</taxon>
        <taxon>Panagrolaimoidea</taxon>
        <taxon>Panagrolaimidae</taxon>
        <taxon>Panagrolaimus</taxon>
    </lineage>
</organism>
<evidence type="ECO:0000313" key="1">
    <source>
        <dbReference type="Proteomes" id="UP000887579"/>
    </source>
</evidence>
<name>A0AC34G783_9BILA</name>
<proteinExistence type="predicted"/>
<accession>A0AC34G783</accession>
<dbReference type="Proteomes" id="UP000887579">
    <property type="component" value="Unplaced"/>
</dbReference>
<protein>
    <submittedName>
        <fullName evidence="2">Uncharacterized protein</fullName>
    </submittedName>
</protein>
<evidence type="ECO:0000313" key="2">
    <source>
        <dbReference type="WBParaSite" id="ES5_v2.g25350.t1"/>
    </source>
</evidence>
<dbReference type="WBParaSite" id="ES5_v2.g25350.t1">
    <property type="protein sequence ID" value="ES5_v2.g25350.t1"/>
    <property type="gene ID" value="ES5_v2.g25350"/>
</dbReference>
<reference evidence="2" key="1">
    <citation type="submission" date="2022-11" db="UniProtKB">
        <authorList>
            <consortium name="WormBaseParasite"/>
        </authorList>
    </citation>
    <scope>IDENTIFICATION</scope>
</reference>
<sequence length="97" mass="11002">MIDVREVGIKPPGKISKSFREKYGKTENAAVEKNEGKNLGEDENPLPLFMKNMGIVYKPDPEENNTRKTVQTTQNETTFDTGSTQYPLEKTQKSTTY</sequence>